<dbReference type="Proteomes" id="UP000182077">
    <property type="component" value="Unassembled WGS sequence"/>
</dbReference>
<comment type="caution">
    <text evidence="1">The sequence shown here is derived from an EMBL/GenBank/DDBJ whole genome shotgun (WGS) entry which is preliminary data.</text>
</comment>
<organism evidence="1 2">
    <name type="scientific">Enterococcus hermanniensis</name>
    <dbReference type="NCBI Taxonomy" id="249189"/>
    <lineage>
        <taxon>Bacteria</taxon>
        <taxon>Bacillati</taxon>
        <taxon>Bacillota</taxon>
        <taxon>Bacilli</taxon>
        <taxon>Lactobacillales</taxon>
        <taxon>Enterococcaceae</taxon>
        <taxon>Enterococcus</taxon>
    </lineage>
</organism>
<evidence type="ECO:0000313" key="2">
    <source>
        <dbReference type="Proteomes" id="UP000182077"/>
    </source>
</evidence>
<proteinExistence type="predicted"/>
<protein>
    <recommendedName>
        <fullName evidence="3">C_GCAxxG_C_C family protein</fullName>
    </recommendedName>
</protein>
<evidence type="ECO:0000313" key="1">
    <source>
        <dbReference type="EMBL" id="OJG45589.1"/>
    </source>
</evidence>
<name>A0A1L8TMN6_9ENTE</name>
<keyword evidence="2" id="KW-1185">Reference proteome</keyword>
<gene>
    <name evidence="1" type="ORF">RV04_GL001878</name>
</gene>
<accession>A0A1L8TMN6</accession>
<evidence type="ECO:0008006" key="3">
    <source>
        <dbReference type="Google" id="ProtNLM"/>
    </source>
</evidence>
<dbReference type="AlphaFoldDB" id="A0A1L8TMN6"/>
<dbReference type="STRING" id="249189.RV04_GL001878"/>
<sequence>MDISEKEAIVLGEKYGGGLYEGICGALAGNFIVINQLVQQGNPIDPAISQSTQTEQLFKKMKQDFERTHGSIYCERLLGKNNCDCYVQTAAKILEQSFEDLDEAFF</sequence>
<dbReference type="EMBL" id="JXKQ01000005">
    <property type="protein sequence ID" value="OJG45589.1"/>
    <property type="molecule type" value="Genomic_DNA"/>
</dbReference>
<dbReference type="InterPro" id="IPR010181">
    <property type="entry name" value="CGCAxxGCC_motif"/>
</dbReference>
<reference evidence="1 2" key="1">
    <citation type="submission" date="2014-12" db="EMBL/GenBank/DDBJ databases">
        <title>Draft genome sequences of 29 type strains of Enterococci.</title>
        <authorList>
            <person name="Zhong Z."/>
            <person name="Sun Z."/>
            <person name="Liu W."/>
            <person name="Zhang W."/>
            <person name="Zhang H."/>
        </authorList>
    </citation>
    <scope>NUCLEOTIDE SEQUENCE [LARGE SCALE GENOMIC DNA]</scope>
    <source>
        <strain evidence="1 2">DSM 17122</strain>
    </source>
</reference>
<dbReference type="Pfam" id="PF09719">
    <property type="entry name" value="C_GCAxxG_C_C"/>
    <property type="match status" value="1"/>
</dbReference>